<keyword evidence="2" id="KW-1133">Transmembrane helix</keyword>
<comment type="caution">
    <text evidence="3">The sequence shown here is derived from an EMBL/GenBank/DDBJ whole genome shotgun (WGS) entry which is preliminary data.</text>
</comment>
<evidence type="ECO:0000313" key="4">
    <source>
        <dbReference type="Proteomes" id="UP000478052"/>
    </source>
</evidence>
<dbReference type="EMBL" id="VUJU01000945">
    <property type="protein sequence ID" value="KAF0767548.1"/>
    <property type="molecule type" value="Genomic_DNA"/>
</dbReference>
<keyword evidence="4" id="KW-1185">Reference proteome</keyword>
<dbReference type="Proteomes" id="UP000478052">
    <property type="component" value="Unassembled WGS sequence"/>
</dbReference>
<evidence type="ECO:0000313" key="3">
    <source>
        <dbReference type="EMBL" id="KAF0767548.1"/>
    </source>
</evidence>
<accession>A0A6G0Z9M4</accession>
<reference evidence="3 4" key="1">
    <citation type="submission" date="2019-08" db="EMBL/GenBank/DDBJ databases">
        <title>Whole genome of Aphis craccivora.</title>
        <authorList>
            <person name="Voronova N.V."/>
            <person name="Shulinski R.S."/>
            <person name="Bandarenka Y.V."/>
            <person name="Zhorov D.G."/>
            <person name="Warner D."/>
        </authorList>
    </citation>
    <scope>NUCLEOTIDE SEQUENCE [LARGE SCALE GENOMIC DNA]</scope>
    <source>
        <strain evidence="3">180601</strain>
        <tissue evidence="3">Whole Body</tissue>
    </source>
</reference>
<name>A0A6G0Z9M4_APHCR</name>
<feature type="transmembrane region" description="Helical" evidence="2">
    <location>
        <begin position="36"/>
        <end position="55"/>
    </location>
</feature>
<protein>
    <submittedName>
        <fullName evidence="3">Neuroendocrine convertase 2</fullName>
    </submittedName>
</protein>
<feature type="region of interest" description="Disordered" evidence="1">
    <location>
        <begin position="1"/>
        <end position="27"/>
    </location>
</feature>
<evidence type="ECO:0000256" key="1">
    <source>
        <dbReference type="SAM" id="MobiDB-lite"/>
    </source>
</evidence>
<feature type="compositionally biased region" description="Low complexity" evidence="1">
    <location>
        <begin position="1"/>
        <end position="16"/>
    </location>
</feature>
<gene>
    <name evidence="3" type="ORF">FWK35_00006261</name>
</gene>
<dbReference type="AlphaFoldDB" id="A0A6G0Z9M4"/>
<proteinExistence type="predicted"/>
<keyword evidence="2" id="KW-0812">Transmembrane</keyword>
<evidence type="ECO:0000256" key="2">
    <source>
        <dbReference type="SAM" id="Phobius"/>
    </source>
</evidence>
<sequence>MTGSDDNNGGDSDNAGAGVGDDGDGWVDRRGRRDKFSVGALLTMLLWCALFVVIVPQPRAVAGAQLYTNTFSVRLHGDVRNGNGHVDEEVAHRVAKRAGSGFENVGKVSYKHIIILL</sequence>
<organism evidence="3 4">
    <name type="scientific">Aphis craccivora</name>
    <name type="common">Cowpea aphid</name>
    <dbReference type="NCBI Taxonomy" id="307492"/>
    <lineage>
        <taxon>Eukaryota</taxon>
        <taxon>Metazoa</taxon>
        <taxon>Ecdysozoa</taxon>
        <taxon>Arthropoda</taxon>
        <taxon>Hexapoda</taxon>
        <taxon>Insecta</taxon>
        <taxon>Pterygota</taxon>
        <taxon>Neoptera</taxon>
        <taxon>Paraneoptera</taxon>
        <taxon>Hemiptera</taxon>
        <taxon>Sternorrhyncha</taxon>
        <taxon>Aphidomorpha</taxon>
        <taxon>Aphidoidea</taxon>
        <taxon>Aphididae</taxon>
        <taxon>Aphidini</taxon>
        <taxon>Aphis</taxon>
        <taxon>Aphis</taxon>
    </lineage>
</organism>
<keyword evidence="2" id="KW-0472">Membrane</keyword>